<accession>A0A8B7NVY6</accession>
<dbReference type="NCBIfam" id="TIGR01549">
    <property type="entry name" value="HAD-SF-IA-v1"/>
    <property type="match status" value="1"/>
</dbReference>
<comment type="similarity">
    <text evidence="2">Belongs to the HAD-like hydrolase superfamily.</text>
</comment>
<dbReference type="Gene3D" id="3.40.50.1000">
    <property type="entry name" value="HAD superfamily/HAD-like"/>
    <property type="match status" value="2"/>
</dbReference>
<gene>
    <name evidence="7" type="primary">LOC108674448</name>
</gene>
<evidence type="ECO:0000313" key="7">
    <source>
        <dbReference type="RefSeq" id="XP_018017885.1"/>
    </source>
</evidence>
<dbReference type="GO" id="GO:0046872">
    <property type="term" value="F:metal ion binding"/>
    <property type="evidence" value="ECO:0007669"/>
    <property type="project" value="UniProtKB-KW"/>
</dbReference>
<evidence type="ECO:0000256" key="2">
    <source>
        <dbReference type="ARBA" id="ARBA00007958"/>
    </source>
</evidence>
<dbReference type="GO" id="GO:0005737">
    <property type="term" value="C:cytoplasm"/>
    <property type="evidence" value="ECO:0007669"/>
    <property type="project" value="TreeGrafter"/>
</dbReference>
<dbReference type="InterPro" id="IPR023214">
    <property type="entry name" value="HAD_sf"/>
</dbReference>
<evidence type="ECO:0000313" key="6">
    <source>
        <dbReference type="Proteomes" id="UP000694843"/>
    </source>
</evidence>
<dbReference type="Pfam" id="PF13242">
    <property type="entry name" value="Hydrolase_like"/>
    <property type="match status" value="1"/>
</dbReference>
<dbReference type="InterPro" id="IPR006357">
    <property type="entry name" value="HAD-SF_hydro_IIA"/>
</dbReference>
<sequence>MSRKHFLAVLIDLSGTLHVGDKATPSAVLALQKLQNSSLKLLFVTNTTKESGADLKKRLDRIGFDINASEIFSSLSAAHQLVESCQYRPMLLLQPSAKDQFPGITESNPNAVVVGLAPECFDYTHMNAAFRLIMDGAPLIAVHAGRYYKEEDGLSLGPGPFVKALEYATGVTAEVVGKPEKNFFLAALEKINCPPENAVMIGDDVRDDVAGAQAAGLHGVLVRTGKYRAGDEDLISPPPTATFDNFAMAVDWILHQAS</sequence>
<organism evidence="6 7">
    <name type="scientific">Hyalella azteca</name>
    <name type="common">Amphipod</name>
    <dbReference type="NCBI Taxonomy" id="294128"/>
    <lineage>
        <taxon>Eukaryota</taxon>
        <taxon>Metazoa</taxon>
        <taxon>Ecdysozoa</taxon>
        <taxon>Arthropoda</taxon>
        <taxon>Crustacea</taxon>
        <taxon>Multicrustacea</taxon>
        <taxon>Malacostraca</taxon>
        <taxon>Eumalacostraca</taxon>
        <taxon>Peracarida</taxon>
        <taxon>Amphipoda</taxon>
        <taxon>Senticaudata</taxon>
        <taxon>Talitrida</taxon>
        <taxon>Talitroidea</taxon>
        <taxon>Hyalellidae</taxon>
        <taxon>Hyalella</taxon>
    </lineage>
</organism>
<dbReference type="OrthoDB" id="426235at2759"/>
<dbReference type="InterPro" id="IPR036412">
    <property type="entry name" value="HAD-like_sf"/>
</dbReference>
<protein>
    <recommendedName>
        <fullName evidence="5">Haloacid dehalogenase-like hydrolase domain-containing protein 2</fullName>
    </recommendedName>
</protein>
<evidence type="ECO:0000256" key="5">
    <source>
        <dbReference type="ARBA" id="ARBA00039666"/>
    </source>
</evidence>
<dbReference type="KEGG" id="hazt:108674448"/>
<proteinExistence type="inferred from homology"/>
<evidence type="ECO:0000256" key="1">
    <source>
        <dbReference type="ARBA" id="ARBA00001946"/>
    </source>
</evidence>
<dbReference type="InterPro" id="IPR006439">
    <property type="entry name" value="HAD-SF_hydro_IA"/>
</dbReference>
<evidence type="ECO:0000256" key="3">
    <source>
        <dbReference type="ARBA" id="ARBA00022723"/>
    </source>
</evidence>
<keyword evidence="3" id="KW-0479">Metal-binding</keyword>
<name>A0A8B7NVY6_HYAAZ</name>
<dbReference type="NCBIfam" id="TIGR01460">
    <property type="entry name" value="HAD-SF-IIA"/>
    <property type="match status" value="1"/>
</dbReference>
<dbReference type="RefSeq" id="XP_018017885.1">
    <property type="nucleotide sequence ID" value="XM_018162396.2"/>
</dbReference>
<dbReference type="Proteomes" id="UP000694843">
    <property type="component" value="Unplaced"/>
</dbReference>
<keyword evidence="6" id="KW-1185">Reference proteome</keyword>
<dbReference type="PANTHER" id="PTHR19288:SF46">
    <property type="entry name" value="HALOACID DEHALOGENASE-LIKE HYDROLASE DOMAIN-CONTAINING PROTEIN 2"/>
    <property type="match status" value="1"/>
</dbReference>
<reference evidence="7" key="1">
    <citation type="submission" date="2025-08" db="UniProtKB">
        <authorList>
            <consortium name="RefSeq"/>
        </authorList>
    </citation>
    <scope>IDENTIFICATION</scope>
    <source>
        <tissue evidence="7">Whole organism</tissue>
    </source>
</reference>
<dbReference type="NCBIfam" id="TIGR01458">
    <property type="entry name" value="HAD-SF-IIA-hyp3"/>
    <property type="match status" value="1"/>
</dbReference>
<comment type="cofactor">
    <cofactor evidence="1">
        <name>Mg(2+)</name>
        <dbReference type="ChEBI" id="CHEBI:18420"/>
    </cofactor>
</comment>
<dbReference type="AlphaFoldDB" id="A0A8B7NVY6"/>
<keyword evidence="4" id="KW-0460">Magnesium</keyword>
<dbReference type="FunFam" id="3.40.50.1000:FF:000060">
    <property type="entry name" value="Haloacid dehalogenase-like hydrolase domain-containing protein 2"/>
    <property type="match status" value="1"/>
</dbReference>
<dbReference type="OMA" id="RKPIESW"/>
<dbReference type="InterPro" id="IPR006355">
    <property type="entry name" value="LHPP/HDHD2"/>
</dbReference>
<dbReference type="SUPFAM" id="SSF56784">
    <property type="entry name" value="HAD-like"/>
    <property type="match status" value="1"/>
</dbReference>
<dbReference type="CDD" id="cd07509">
    <property type="entry name" value="HAD_PPase"/>
    <property type="match status" value="1"/>
</dbReference>
<dbReference type="GeneID" id="108674448"/>
<dbReference type="Pfam" id="PF13344">
    <property type="entry name" value="Hydrolase_6"/>
    <property type="match status" value="1"/>
</dbReference>
<evidence type="ECO:0000256" key="4">
    <source>
        <dbReference type="ARBA" id="ARBA00022842"/>
    </source>
</evidence>
<dbReference type="PANTHER" id="PTHR19288">
    <property type="entry name" value="4-NITROPHENYLPHOSPHATASE-RELATED"/>
    <property type="match status" value="1"/>
</dbReference>
<dbReference type="GO" id="GO:0016791">
    <property type="term" value="F:phosphatase activity"/>
    <property type="evidence" value="ECO:0007669"/>
    <property type="project" value="InterPro"/>
</dbReference>